<protein>
    <recommendedName>
        <fullName evidence="4">Type II secretion system protein GspF domain-containing protein</fullName>
    </recommendedName>
</protein>
<keyword evidence="1" id="KW-1133">Transmembrane helix</keyword>
<evidence type="ECO:0000313" key="2">
    <source>
        <dbReference type="EMBL" id="PSR27141.1"/>
    </source>
</evidence>
<gene>
    <name evidence="2" type="ORF">C7B46_19565</name>
</gene>
<feature type="transmembrane region" description="Helical" evidence="1">
    <location>
        <begin position="6"/>
        <end position="28"/>
    </location>
</feature>
<feature type="transmembrane region" description="Helical" evidence="1">
    <location>
        <begin position="76"/>
        <end position="94"/>
    </location>
</feature>
<sequence>MSRMIALLLFSSGLAGLIWFGIDAMPRIKIKQGKATVENQDRWDLGPNLPASTLILLRVVAGIAIGLLIFLATHNVGATAVFGGLGSMTPILIMRRMNAHRRALLDTQTYTLANSLRLLLPISSNVITALRDARDNAEEPLQSILSAALRTESRKTGGATDMIRDVGRDLNLTDMELLGDILLQVRTQTIRAGDLLNDLVALWGDRLQIEQRRLGKMSGSTRLGLIMILASMGIQVLWPAFDPSVRAIDGRLIGQVFGTIGALMTAGAFLIMDSAARKAMNAN</sequence>
<comment type="caution">
    <text evidence="2">The sequence shown here is derived from an EMBL/GenBank/DDBJ whole genome shotgun (WGS) entry which is preliminary data.</text>
</comment>
<reference evidence="2 3" key="1">
    <citation type="journal article" date="2014" name="BMC Genomics">
        <title>Comparison of environmental and isolate Sulfobacillus genomes reveals diverse carbon, sulfur, nitrogen, and hydrogen metabolisms.</title>
        <authorList>
            <person name="Justice N.B."/>
            <person name="Norman A."/>
            <person name="Brown C.T."/>
            <person name="Singh A."/>
            <person name="Thomas B.C."/>
            <person name="Banfield J.F."/>
        </authorList>
    </citation>
    <scope>NUCLEOTIDE SEQUENCE [LARGE SCALE GENOMIC DNA]</scope>
    <source>
        <strain evidence="2">AMDSBA4</strain>
    </source>
</reference>
<organism evidence="2 3">
    <name type="scientific">Sulfobacillus benefaciens</name>
    <dbReference type="NCBI Taxonomy" id="453960"/>
    <lineage>
        <taxon>Bacteria</taxon>
        <taxon>Bacillati</taxon>
        <taxon>Bacillota</taxon>
        <taxon>Clostridia</taxon>
        <taxon>Eubacteriales</taxon>
        <taxon>Clostridiales Family XVII. Incertae Sedis</taxon>
        <taxon>Sulfobacillus</taxon>
    </lineage>
</organism>
<accession>A0A2T2WY35</accession>
<keyword evidence="1" id="KW-0812">Transmembrane</keyword>
<feature type="transmembrane region" description="Helical" evidence="1">
    <location>
        <begin position="49"/>
        <end position="70"/>
    </location>
</feature>
<proteinExistence type="predicted"/>
<keyword evidence="1" id="KW-0472">Membrane</keyword>
<feature type="transmembrane region" description="Helical" evidence="1">
    <location>
        <begin position="253"/>
        <end position="272"/>
    </location>
</feature>
<evidence type="ECO:0008006" key="4">
    <source>
        <dbReference type="Google" id="ProtNLM"/>
    </source>
</evidence>
<evidence type="ECO:0000313" key="3">
    <source>
        <dbReference type="Proteomes" id="UP000242972"/>
    </source>
</evidence>
<dbReference type="AlphaFoldDB" id="A0A2T2WY35"/>
<feature type="transmembrane region" description="Helical" evidence="1">
    <location>
        <begin position="223"/>
        <end position="241"/>
    </location>
</feature>
<dbReference type="EMBL" id="PXYW01000113">
    <property type="protein sequence ID" value="PSR27141.1"/>
    <property type="molecule type" value="Genomic_DNA"/>
</dbReference>
<evidence type="ECO:0000256" key="1">
    <source>
        <dbReference type="SAM" id="Phobius"/>
    </source>
</evidence>
<dbReference type="Proteomes" id="UP000242972">
    <property type="component" value="Unassembled WGS sequence"/>
</dbReference>
<name>A0A2T2WY35_9FIRM</name>